<gene>
    <name evidence="2" type="ORF">BDV35DRAFT_396015</name>
</gene>
<dbReference type="EMBL" id="ML734646">
    <property type="protein sequence ID" value="KAB8243248.1"/>
    <property type="molecule type" value="Genomic_DNA"/>
</dbReference>
<dbReference type="SUPFAM" id="SSF52540">
    <property type="entry name" value="P-loop containing nucleoside triphosphate hydrolases"/>
    <property type="match status" value="1"/>
</dbReference>
<evidence type="ECO:0000313" key="2">
    <source>
        <dbReference type="EMBL" id="KAB8243248.1"/>
    </source>
</evidence>
<name>A0A5N6GMS5_ASPFL</name>
<proteinExistence type="predicted"/>
<protein>
    <recommendedName>
        <fullName evidence="1">ATPase AAA-type core domain-containing protein</fullName>
    </recommendedName>
</protein>
<dbReference type="Gene3D" id="3.40.50.300">
    <property type="entry name" value="P-loop containing nucleotide triphosphate hydrolases"/>
    <property type="match status" value="1"/>
</dbReference>
<organism evidence="2">
    <name type="scientific">Aspergillus flavus</name>
    <dbReference type="NCBI Taxonomy" id="5059"/>
    <lineage>
        <taxon>Eukaryota</taxon>
        <taxon>Fungi</taxon>
        <taxon>Dikarya</taxon>
        <taxon>Ascomycota</taxon>
        <taxon>Pezizomycotina</taxon>
        <taxon>Eurotiomycetes</taxon>
        <taxon>Eurotiomycetidae</taxon>
        <taxon>Eurotiales</taxon>
        <taxon>Aspergillaceae</taxon>
        <taxon>Aspergillus</taxon>
        <taxon>Aspergillus subgen. Circumdati</taxon>
    </lineage>
</organism>
<dbReference type="GO" id="GO:0005524">
    <property type="term" value="F:ATP binding"/>
    <property type="evidence" value="ECO:0007669"/>
    <property type="project" value="InterPro"/>
</dbReference>
<dbReference type="Pfam" id="PF00004">
    <property type="entry name" value="AAA"/>
    <property type="match status" value="1"/>
</dbReference>
<reference evidence="2" key="1">
    <citation type="submission" date="2019-04" db="EMBL/GenBank/DDBJ databases">
        <title>Friends and foes A comparative genomics study of 23 Aspergillus species from section Flavi.</title>
        <authorList>
            <consortium name="DOE Joint Genome Institute"/>
            <person name="Kjaerbolling I."/>
            <person name="Vesth T."/>
            <person name="Frisvad J.C."/>
            <person name="Nybo J.L."/>
            <person name="Theobald S."/>
            <person name="Kildgaard S."/>
            <person name="Isbrandt T."/>
            <person name="Kuo A."/>
            <person name="Sato A."/>
            <person name="Lyhne E.K."/>
            <person name="Kogle M.E."/>
            <person name="Wiebenga A."/>
            <person name="Kun R.S."/>
            <person name="Lubbers R.J."/>
            <person name="Makela M.R."/>
            <person name="Barry K."/>
            <person name="Chovatia M."/>
            <person name="Clum A."/>
            <person name="Daum C."/>
            <person name="Haridas S."/>
            <person name="He G."/>
            <person name="LaButti K."/>
            <person name="Lipzen A."/>
            <person name="Mondo S."/>
            <person name="Riley R."/>
            <person name="Salamov A."/>
            <person name="Simmons B.A."/>
            <person name="Magnuson J.K."/>
            <person name="Henrissat B."/>
            <person name="Mortensen U.H."/>
            <person name="Larsen T.O."/>
            <person name="Devries R.P."/>
            <person name="Grigoriev I.V."/>
            <person name="Machida M."/>
            <person name="Baker S.E."/>
            <person name="Andersen M.R."/>
        </authorList>
    </citation>
    <scope>NUCLEOTIDE SEQUENCE [LARGE SCALE GENOMIC DNA]</scope>
    <source>
        <strain evidence="2">CBS 121.62</strain>
    </source>
</reference>
<sequence>MRKAAVMLCQTCNRLREVIETKPGSCTFGSSVSVEEDFVSLVLSTQLPIVEMEPSRVFVCSGESLSTFKNASGELLPVRDQKDTLPAESSVFIVDDENCNWAAADLKALMESHLLVYRLSNPFNEDRLSTLKELLTANQNGKAEPEPENLLVIVDAGSLRKGFLKTGHMETALRYLRAEVREEVKQMLKNPEESISHQMSWEANIKDILENHMEKMNDIRHLTIRLGFEAAIYRDTASHDTASCSRKHLVYDLNSQEGSSTKGLNAIEYKRCEDRFIAGVATHLGQLTDPTSQWRMGCEARDTAMKDSMKKGLQNARTDSPELFDFVIDTEDLKKTYWLASSHGLLESLRPGKARSIVKNGFGELESSLEAAKFGGLVTIDLKEIEGFRRIASQVENYLNGGSTSRPLSFAVFGQPGAGKSFGVKQVIKEILTKKGKDMETHEFNLSQFSRDADLKAAFEKIRRSNLSEKTPIVFFDEFDCTFGEPMGWLKYFVDPMDLGGYWTQTFSDGRANDPEFRPLGGGIFIFVGGTCKTWGDFKGDPEPNYNYHQFDLSRFKGYPDLVKEFSMLQTVKLSGKLPVALFKNYNCKLGEKNLGWLQYFLAPMQDGEFLDEYGAPQPLTPGIFFFQETGLPQDLAPEVERAAKKPDFESRLRGYINARDGVHSTEDVSHVKTTLRNYLQPSNKRGQARPLSIGVSANTDFTLDKIIELVNGVLDEIKRARQDTLPSNVLDSNVPLPTSIKRKWEACVKGTVDIAGPNPIASDDKMYQIRRAILLRAQLQQRLGRQHDESIAMDEGFLDAFLDTKEFRHGARSIEVILDMSKLPEKLPDRYNISAEIFPAKTQLELQVDASEFLKHAKLLGGKTFRITTGATLGEEVTLKFSAIDQWRISVADLLDDGVVQYFITSDNGKYLGLCDKFKLVLDDRTERSKWKIKRSFVDKKIYSSIIQDDERWLGLDQDSNSTIISGGGGQPTQWCFTEVLPSGSSILTEAGVE</sequence>
<dbReference type="VEuPathDB" id="FungiDB:F9C07_2281590"/>
<accession>A0A5N6GMS5</accession>
<dbReference type="AlphaFoldDB" id="A0A5N6GMS5"/>
<dbReference type="InterPro" id="IPR003959">
    <property type="entry name" value="ATPase_AAA_core"/>
</dbReference>
<dbReference type="GO" id="GO:0016887">
    <property type="term" value="F:ATP hydrolysis activity"/>
    <property type="evidence" value="ECO:0007669"/>
    <property type="project" value="InterPro"/>
</dbReference>
<evidence type="ECO:0000259" key="1">
    <source>
        <dbReference type="Pfam" id="PF00004"/>
    </source>
</evidence>
<dbReference type="Proteomes" id="UP000325434">
    <property type="component" value="Unassembled WGS sequence"/>
</dbReference>
<feature type="domain" description="ATPase AAA-type core" evidence="1">
    <location>
        <begin position="412"/>
        <end position="484"/>
    </location>
</feature>
<dbReference type="InterPro" id="IPR027417">
    <property type="entry name" value="P-loop_NTPase"/>
</dbReference>
<dbReference type="VEuPathDB" id="FungiDB:AFLA_006708"/>